<dbReference type="AlphaFoldDB" id="A0A917MJC8"/>
<name>A0A917MJC8_9HYPH</name>
<dbReference type="Proteomes" id="UP000603912">
    <property type="component" value="Unassembled WGS sequence"/>
</dbReference>
<evidence type="ECO:0000313" key="4">
    <source>
        <dbReference type="Proteomes" id="UP000603912"/>
    </source>
</evidence>
<dbReference type="InterPro" id="IPR038375">
    <property type="entry name" value="NDUFAF7_sf"/>
</dbReference>
<organism evidence="3 4">
    <name type="scientific">Alsobacter metallidurans</name>
    <dbReference type="NCBI Taxonomy" id="340221"/>
    <lineage>
        <taxon>Bacteria</taxon>
        <taxon>Pseudomonadati</taxon>
        <taxon>Pseudomonadota</taxon>
        <taxon>Alphaproteobacteria</taxon>
        <taxon>Hyphomicrobiales</taxon>
        <taxon>Alsobacteraceae</taxon>
        <taxon>Alsobacter</taxon>
    </lineage>
</organism>
<dbReference type="GO" id="GO:0035243">
    <property type="term" value="F:protein-arginine omega-N symmetric methyltransferase activity"/>
    <property type="evidence" value="ECO:0007669"/>
    <property type="project" value="TreeGrafter"/>
</dbReference>
<dbReference type="Pfam" id="PF02636">
    <property type="entry name" value="Methyltransf_28"/>
    <property type="match status" value="1"/>
</dbReference>
<protein>
    <submittedName>
        <fullName evidence="3">ATP synthase subunit beta</fullName>
    </submittedName>
</protein>
<keyword evidence="4" id="KW-1185">Reference proteome</keyword>
<dbReference type="SUPFAM" id="SSF53335">
    <property type="entry name" value="S-adenosyl-L-methionine-dependent methyltransferases"/>
    <property type="match status" value="1"/>
</dbReference>
<evidence type="ECO:0000313" key="3">
    <source>
        <dbReference type="EMBL" id="GGH28583.1"/>
    </source>
</evidence>
<dbReference type="GO" id="GO:0032259">
    <property type="term" value="P:methylation"/>
    <property type="evidence" value="ECO:0007669"/>
    <property type="project" value="UniProtKB-KW"/>
</dbReference>
<dbReference type="RefSeq" id="WP_188519235.1">
    <property type="nucleotide sequence ID" value="NZ_BMES01000002.1"/>
</dbReference>
<evidence type="ECO:0000256" key="2">
    <source>
        <dbReference type="ARBA" id="ARBA00022679"/>
    </source>
</evidence>
<dbReference type="Gene3D" id="3.40.50.12710">
    <property type="match status" value="1"/>
</dbReference>
<evidence type="ECO:0000256" key="1">
    <source>
        <dbReference type="ARBA" id="ARBA00022603"/>
    </source>
</evidence>
<dbReference type="InterPro" id="IPR029063">
    <property type="entry name" value="SAM-dependent_MTases_sf"/>
</dbReference>
<dbReference type="PANTHER" id="PTHR12049:SF7">
    <property type="entry name" value="PROTEIN ARGININE METHYLTRANSFERASE NDUFAF7, MITOCHONDRIAL"/>
    <property type="match status" value="1"/>
</dbReference>
<dbReference type="EMBL" id="BMES01000002">
    <property type="protein sequence ID" value="GGH28583.1"/>
    <property type="molecule type" value="Genomic_DNA"/>
</dbReference>
<dbReference type="InterPro" id="IPR003788">
    <property type="entry name" value="NDUFAF7"/>
</dbReference>
<gene>
    <name evidence="3" type="ORF">GCM10007036_37860</name>
</gene>
<comment type="caution">
    <text evidence="3">The sequence shown here is derived from an EMBL/GenBank/DDBJ whole genome shotgun (WGS) entry which is preliminary data.</text>
</comment>
<keyword evidence="2" id="KW-0808">Transferase</keyword>
<proteinExistence type="predicted"/>
<keyword evidence="1" id="KW-0489">Methyltransferase</keyword>
<reference evidence="3" key="1">
    <citation type="journal article" date="2014" name="Int. J. Syst. Evol. Microbiol.">
        <title>Complete genome sequence of Corynebacterium casei LMG S-19264T (=DSM 44701T), isolated from a smear-ripened cheese.</title>
        <authorList>
            <consortium name="US DOE Joint Genome Institute (JGI-PGF)"/>
            <person name="Walter F."/>
            <person name="Albersmeier A."/>
            <person name="Kalinowski J."/>
            <person name="Ruckert C."/>
        </authorList>
    </citation>
    <scope>NUCLEOTIDE SEQUENCE</scope>
    <source>
        <strain evidence="3">CGMCC 1.12214</strain>
    </source>
</reference>
<accession>A0A917MJC8</accession>
<dbReference type="PANTHER" id="PTHR12049">
    <property type="entry name" value="PROTEIN ARGININE METHYLTRANSFERASE NDUFAF7, MITOCHONDRIAL"/>
    <property type="match status" value="1"/>
</dbReference>
<reference evidence="3" key="2">
    <citation type="submission" date="2020-09" db="EMBL/GenBank/DDBJ databases">
        <authorList>
            <person name="Sun Q."/>
            <person name="Zhou Y."/>
        </authorList>
    </citation>
    <scope>NUCLEOTIDE SEQUENCE</scope>
    <source>
        <strain evidence="3">CGMCC 1.12214</strain>
    </source>
</reference>
<sequence length="363" mass="37358">MTPLGREIAALVASEGPISVARFMALCLGDPRHGYYMTRDPFGAAGDFVTAPEVSQMFGELIGLWCADTWSRMGAPGVVRLVELGPGRGTLMADAARAARALPPFRAALDIHLVETSQALRKIQRATLEAGGISATWHERIETVPDGPALVVANEFFDALPIRQFVRAPDGWRERLVGLGDGGGLAFGLSPELAPSLAGAAGPLGAILEVAEEGAGVMRTLAARVAQCGGAVLAIDYGHTRTQPGETLQAVRRHAFVDALAEPGEADVTAHVDFAALARVAAQSGAAVHGPATQGAFLRALGLATRADTLRRNASAEAAAGIDAAVDRLAGGGAGMGELFKVLAVADPRLGPLAGFDTEAPPA</sequence>